<dbReference type="SUPFAM" id="SSF56176">
    <property type="entry name" value="FAD-binding/transporter-associated domain-like"/>
    <property type="match status" value="1"/>
</dbReference>
<evidence type="ECO:0000259" key="4">
    <source>
        <dbReference type="PROSITE" id="PS51387"/>
    </source>
</evidence>
<proteinExistence type="inferred from homology"/>
<dbReference type="PROSITE" id="PS51387">
    <property type="entry name" value="FAD_PCMH"/>
    <property type="match status" value="1"/>
</dbReference>
<evidence type="ECO:0000256" key="2">
    <source>
        <dbReference type="ARBA" id="ARBA00023002"/>
    </source>
</evidence>
<keyword evidence="2" id="KW-0560">Oxidoreductase</keyword>
<feature type="signal peptide" evidence="3">
    <location>
        <begin position="1"/>
        <end position="22"/>
    </location>
</feature>
<dbReference type="InterPro" id="IPR050432">
    <property type="entry name" value="FAD-linked_Oxidoreductases_BP"/>
</dbReference>
<dbReference type="AlphaFoldDB" id="A0AAD7G508"/>
<organism evidence="5 6">
    <name type="scientific">Mycena rosella</name>
    <name type="common">Pink bonnet</name>
    <name type="synonym">Agaricus rosellus</name>
    <dbReference type="NCBI Taxonomy" id="1033263"/>
    <lineage>
        <taxon>Eukaryota</taxon>
        <taxon>Fungi</taxon>
        <taxon>Dikarya</taxon>
        <taxon>Basidiomycota</taxon>
        <taxon>Agaricomycotina</taxon>
        <taxon>Agaricomycetes</taxon>
        <taxon>Agaricomycetidae</taxon>
        <taxon>Agaricales</taxon>
        <taxon>Marasmiineae</taxon>
        <taxon>Mycenaceae</taxon>
        <taxon>Mycena</taxon>
    </lineage>
</organism>
<keyword evidence="3" id="KW-0732">Signal</keyword>
<dbReference type="Pfam" id="PF08031">
    <property type="entry name" value="BBE"/>
    <property type="match status" value="1"/>
</dbReference>
<dbReference type="InterPro" id="IPR016169">
    <property type="entry name" value="FAD-bd_PCMH_sub2"/>
</dbReference>
<dbReference type="Gene3D" id="3.30.465.10">
    <property type="match status" value="2"/>
</dbReference>
<evidence type="ECO:0000313" key="6">
    <source>
        <dbReference type="Proteomes" id="UP001221757"/>
    </source>
</evidence>
<dbReference type="GO" id="GO:0016491">
    <property type="term" value="F:oxidoreductase activity"/>
    <property type="evidence" value="ECO:0007669"/>
    <property type="project" value="UniProtKB-KW"/>
</dbReference>
<name>A0AAD7G508_MYCRO</name>
<dbReference type="Proteomes" id="UP001221757">
    <property type="component" value="Unassembled WGS sequence"/>
</dbReference>
<gene>
    <name evidence="5" type="ORF">B0H17DRAFT_955701</name>
</gene>
<feature type="chain" id="PRO_5042065083" evidence="3">
    <location>
        <begin position="23"/>
        <end position="583"/>
    </location>
</feature>
<dbReference type="InterPro" id="IPR012951">
    <property type="entry name" value="BBE"/>
</dbReference>
<reference evidence="5" key="1">
    <citation type="submission" date="2023-03" db="EMBL/GenBank/DDBJ databases">
        <title>Massive genome expansion in bonnet fungi (Mycena s.s.) driven by repeated elements and novel gene families across ecological guilds.</title>
        <authorList>
            <consortium name="Lawrence Berkeley National Laboratory"/>
            <person name="Harder C.B."/>
            <person name="Miyauchi S."/>
            <person name="Viragh M."/>
            <person name="Kuo A."/>
            <person name="Thoen E."/>
            <person name="Andreopoulos B."/>
            <person name="Lu D."/>
            <person name="Skrede I."/>
            <person name="Drula E."/>
            <person name="Henrissat B."/>
            <person name="Morin E."/>
            <person name="Kohler A."/>
            <person name="Barry K."/>
            <person name="LaButti K."/>
            <person name="Morin E."/>
            <person name="Salamov A."/>
            <person name="Lipzen A."/>
            <person name="Mereny Z."/>
            <person name="Hegedus B."/>
            <person name="Baldrian P."/>
            <person name="Stursova M."/>
            <person name="Weitz H."/>
            <person name="Taylor A."/>
            <person name="Grigoriev I.V."/>
            <person name="Nagy L.G."/>
            <person name="Martin F."/>
            <person name="Kauserud H."/>
        </authorList>
    </citation>
    <scope>NUCLEOTIDE SEQUENCE</scope>
    <source>
        <strain evidence="5">CBHHK067</strain>
    </source>
</reference>
<feature type="domain" description="FAD-binding PCMH-type" evidence="4">
    <location>
        <begin position="118"/>
        <end position="298"/>
    </location>
</feature>
<evidence type="ECO:0000313" key="5">
    <source>
        <dbReference type="EMBL" id="KAJ7657152.1"/>
    </source>
</evidence>
<dbReference type="InterPro" id="IPR006093">
    <property type="entry name" value="Oxy_OxRdtase_FAD_BS"/>
</dbReference>
<dbReference type="PROSITE" id="PS00862">
    <property type="entry name" value="OX2_COVAL_FAD"/>
    <property type="match status" value="1"/>
</dbReference>
<dbReference type="EMBL" id="JARKIE010000291">
    <property type="protein sequence ID" value="KAJ7657152.1"/>
    <property type="molecule type" value="Genomic_DNA"/>
</dbReference>
<comment type="similarity">
    <text evidence="1">Belongs to the oxygen-dependent FAD-linked oxidoreductase family.</text>
</comment>
<comment type="caution">
    <text evidence="5">The sequence shown here is derived from an EMBL/GenBank/DDBJ whole genome shotgun (WGS) entry which is preliminary data.</text>
</comment>
<keyword evidence="6" id="KW-1185">Reference proteome</keyword>
<sequence length="583" mass="62319">MRLSSTTVLFLFCTFSTHFSLAHKEKHQTCRNVPGSAGYPKAVAWSKLNATIGGRLVNVVPTAKYCASLPSGACTDAQWTSALFRSMIPGSMTDNNWEQGYDLTPPSLCLRNATICGQGNVPIFSVEAQSAADIQAAVKFASCNNLRLIVKSSGHDVLGRSTAPYSLLIHTAGLQNILMTDEFFVGTRNMGPAVTIGSGVHTQTLYQETKANGKIVVAPTAATVCPAGGYVQGAGHSALSPLFGLAADNVLEFHIVVASGELLQVNSISHPDLFYALRGGGAGSWGVIFSATFRTFPTFDEAFSVIEIAASSNAAMGALAAVHAHHIFDLEPVRAGQYFYVFAGTPNTTALTLQLLTHIANTTAAQAAVLLAPFRNAALALPDVSLVAEEYVVQNVNDALFKADDAAGNDMVVGSRLIPASVLRERPDTVGKVYEQLLDAGALQCVRPTGLHITTCRNLNDPTGQVAANTDILSAVHPAWRTAKTHLLTGNFWTDQTPLAEIDVLRRNFQTTQLPIMEQLSGKNGAAYSNEADVNEPHFQTTFFGPNYAKLTRIKAKYDPDDLFIVAAGVGSERWDEWGLCIV</sequence>
<dbReference type="PANTHER" id="PTHR13878:SF91">
    <property type="entry name" value="FAD BINDING DOMAIN PROTEIN (AFU_ORTHOLOGUE AFUA_6G12070)-RELATED"/>
    <property type="match status" value="1"/>
</dbReference>
<dbReference type="InterPro" id="IPR036318">
    <property type="entry name" value="FAD-bd_PCMH-like_sf"/>
</dbReference>
<protein>
    <submittedName>
        <fullName evidence="5">FAD-binding domain-containing protein</fullName>
    </submittedName>
</protein>
<dbReference type="InterPro" id="IPR006094">
    <property type="entry name" value="Oxid_FAD_bind_N"/>
</dbReference>
<accession>A0AAD7G508</accession>
<dbReference type="PANTHER" id="PTHR13878">
    <property type="entry name" value="GULONOLACTONE OXIDASE"/>
    <property type="match status" value="1"/>
</dbReference>
<dbReference type="InterPro" id="IPR016166">
    <property type="entry name" value="FAD-bd_PCMH"/>
</dbReference>
<dbReference type="Pfam" id="PF01565">
    <property type="entry name" value="FAD_binding_4"/>
    <property type="match status" value="1"/>
</dbReference>
<evidence type="ECO:0000256" key="3">
    <source>
        <dbReference type="SAM" id="SignalP"/>
    </source>
</evidence>
<dbReference type="GO" id="GO:0071949">
    <property type="term" value="F:FAD binding"/>
    <property type="evidence" value="ECO:0007669"/>
    <property type="project" value="InterPro"/>
</dbReference>
<evidence type="ECO:0000256" key="1">
    <source>
        <dbReference type="ARBA" id="ARBA00005466"/>
    </source>
</evidence>